<dbReference type="RefSeq" id="XP_009549401.1">
    <property type="nucleotide sequence ID" value="XM_009551106.1"/>
</dbReference>
<dbReference type="InParanoid" id="W4K084"/>
<organism evidence="2 3">
    <name type="scientific">Heterobasidion irregulare (strain TC 32-1)</name>
    <dbReference type="NCBI Taxonomy" id="747525"/>
    <lineage>
        <taxon>Eukaryota</taxon>
        <taxon>Fungi</taxon>
        <taxon>Dikarya</taxon>
        <taxon>Basidiomycota</taxon>
        <taxon>Agaricomycotina</taxon>
        <taxon>Agaricomycetes</taxon>
        <taxon>Russulales</taxon>
        <taxon>Bondarzewiaceae</taxon>
        <taxon>Heterobasidion</taxon>
        <taxon>Heterobasidion annosum species complex</taxon>
    </lineage>
</organism>
<dbReference type="GeneID" id="20665999"/>
<proteinExistence type="predicted"/>
<dbReference type="HOGENOM" id="CLU_1065817_0_0_1"/>
<feature type="region of interest" description="Disordered" evidence="1">
    <location>
        <begin position="1"/>
        <end position="37"/>
    </location>
</feature>
<protein>
    <submittedName>
        <fullName evidence="2">Uncharacterized protein</fullName>
    </submittedName>
</protein>
<accession>W4K084</accession>
<gene>
    <name evidence="2" type="ORF">HETIRDRAFT_104433</name>
</gene>
<keyword evidence="3" id="KW-1185">Reference proteome</keyword>
<evidence type="ECO:0000313" key="2">
    <source>
        <dbReference type="EMBL" id="ETW79139.1"/>
    </source>
</evidence>
<reference evidence="2 3" key="1">
    <citation type="journal article" date="2012" name="New Phytol.">
        <title>Insight into trade-off between wood decay and parasitism from the genome of a fungal forest pathogen.</title>
        <authorList>
            <person name="Olson A."/>
            <person name="Aerts A."/>
            <person name="Asiegbu F."/>
            <person name="Belbahri L."/>
            <person name="Bouzid O."/>
            <person name="Broberg A."/>
            <person name="Canback B."/>
            <person name="Coutinho P.M."/>
            <person name="Cullen D."/>
            <person name="Dalman K."/>
            <person name="Deflorio G."/>
            <person name="van Diepen L.T."/>
            <person name="Dunand C."/>
            <person name="Duplessis S."/>
            <person name="Durling M."/>
            <person name="Gonthier P."/>
            <person name="Grimwood J."/>
            <person name="Fossdal C.G."/>
            <person name="Hansson D."/>
            <person name="Henrissat B."/>
            <person name="Hietala A."/>
            <person name="Himmelstrand K."/>
            <person name="Hoffmeister D."/>
            <person name="Hogberg N."/>
            <person name="James T.Y."/>
            <person name="Karlsson M."/>
            <person name="Kohler A."/>
            <person name="Kues U."/>
            <person name="Lee Y.H."/>
            <person name="Lin Y.C."/>
            <person name="Lind M."/>
            <person name="Lindquist E."/>
            <person name="Lombard V."/>
            <person name="Lucas S."/>
            <person name="Lunden K."/>
            <person name="Morin E."/>
            <person name="Murat C."/>
            <person name="Park J."/>
            <person name="Raffaello T."/>
            <person name="Rouze P."/>
            <person name="Salamov A."/>
            <person name="Schmutz J."/>
            <person name="Solheim H."/>
            <person name="Stahlberg J."/>
            <person name="Velez H."/>
            <person name="de Vries R.P."/>
            <person name="Wiebenga A."/>
            <person name="Woodward S."/>
            <person name="Yakovlev I."/>
            <person name="Garbelotto M."/>
            <person name="Martin F."/>
            <person name="Grigoriev I.V."/>
            <person name="Stenlid J."/>
        </authorList>
    </citation>
    <scope>NUCLEOTIDE SEQUENCE [LARGE SCALE GENOMIC DNA]</scope>
    <source>
        <strain evidence="2 3">TC 32-1</strain>
    </source>
</reference>
<dbReference type="Proteomes" id="UP000030671">
    <property type="component" value="Unassembled WGS sequence"/>
</dbReference>
<feature type="region of interest" description="Disordered" evidence="1">
    <location>
        <begin position="168"/>
        <end position="194"/>
    </location>
</feature>
<name>W4K084_HETIT</name>
<evidence type="ECO:0000256" key="1">
    <source>
        <dbReference type="SAM" id="MobiDB-lite"/>
    </source>
</evidence>
<dbReference type="KEGG" id="hir:HETIRDRAFT_104433"/>
<dbReference type="AlphaFoldDB" id="W4K084"/>
<dbReference type="EMBL" id="KI925461">
    <property type="protein sequence ID" value="ETW79139.1"/>
    <property type="molecule type" value="Genomic_DNA"/>
</dbReference>
<evidence type="ECO:0000313" key="3">
    <source>
        <dbReference type="Proteomes" id="UP000030671"/>
    </source>
</evidence>
<sequence>MTSAGPGTRGSRRRPETGGRGWRGLGVAKGSAGSRPVGVRAGVQPSLLSQSQPWPPLAPSFPVFTLQPVFTLPPFLRVPVPVDLHAHAHSYTYVDAPRARITDPFPLSIWAPRCCKTFTDPLALFFHSRFVSSLAPRVAPLHTHPLPFLSLLHHRPFVRPSIPLHLGAPPPPHVSAPPPPHPHAQNLPPQRHDSTARPTLVSFVWARSQNIRVSVHPVTRSAEPPHLLPTAQPLALAHAHAPYVPRRSHPHAPSHPDLVPL</sequence>
<feature type="compositionally biased region" description="Pro residues" evidence="1">
    <location>
        <begin position="168"/>
        <end position="182"/>
    </location>
</feature>